<evidence type="ECO:0000256" key="1">
    <source>
        <dbReference type="SAM" id="MobiDB-lite"/>
    </source>
</evidence>
<reference evidence="3 4" key="1">
    <citation type="journal article" date="2016" name="Nat. Commun.">
        <title>Thousands of microbial genomes shed light on interconnected biogeochemical processes in an aquifer system.</title>
        <authorList>
            <person name="Anantharaman K."/>
            <person name="Brown C.T."/>
            <person name="Hug L.A."/>
            <person name="Sharon I."/>
            <person name="Castelle C.J."/>
            <person name="Probst A.J."/>
            <person name="Thomas B.C."/>
            <person name="Singh A."/>
            <person name="Wilkins M.J."/>
            <person name="Karaoz U."/>
            <person name="Brodie E.L."/>
            <person name="Williams K.H."/>
            <person name="Hubbard S.S."/>
            <person name="Banfield J.F."/>
        </authorList>
    </citation>
    <scope>NUCLEOTIDE SEQUENCE [LARGE SCALE GENOMIC DNA]</scope>
</reference>
<dbReference type="CDD" id="cd08547">
    <property type="entry name" value="Type_II_cohesin"/>
    <property type="match status" value="1"/>
</dbReference>
<keyword evidence="2" id="KW-0472">Membrane</keyword>
<feature type="region of interest" description="Disordered" evidence="1">
    <location>
        <begin position="420"/>
        <end position="460"/>
    </location>
</feature>
<dbReference type="SUPFAM" id="SSF49384">
    <property type="entry name" value="Carbohydrate-binding domain"/>
    <property type="match status" value="1"/>
</dbReference>
<evidence type="ECO:0000256" key="2">
    <source>
        <dbReference type="SAM" id="Phobius"/>
    </source>
</evidence>
<protein>
    <recommendedName>
        <fullName evidence="5">Cohesin domain-containing protein</fullName>
    </recommendedName>
</protein>
<evidence type="ECO:0000313" key="4">
    <source>
        <dbReference type="Proteomes" id="UP000177370"/>
    </source>
</evidence>
<organism evidence="3 4">
    <name type="scientific">Candidatus Nomurabacteria bacterium RIFCSPHIGHO2_01_FULL_40_24b</name>
    <dbReference type="NCBI Taxonomy" id="1801739"/>
    <lineage>
        <taxon>Bacteria</taxon>
        <taxon>Candidatus Nomuraibacteriota</taxon>
    </lineage>
</organism>
<sequence>MNFSIKKLLILPFIFISFSAPIFLYAETVNVDASKLLSHTDISFSPRFGSFEEDSVFQVSILVNTRGKSINGIEVRINFDKDRLSIINQTGGTSIIGVWVEPPRYDNTRGTASYVGVIPGGIITEAGLVGTITFKAKSAGQAVVSTASNSKILLNDGLGTETIVGLGRANYTILTKAPGGVQIFSETHPIQSDWYNNNSPTLSWIRDPGVAGFSFELDNKPNTIPDNIADGDETTKSFENLTDGLWYFHIKGSRNNVWSTTGNFLLRIDTAPPAEFKPEVNYLVAAVVETERVLVSFFTTDNLSGIDHYEVGIIDKDQPPTESPAFVQAESPFQVPLSAGGRLEVVVRALDRAGNARDESIDVKVPSSITKFIQDYLVYILIGIILLGLIILILHYLVGHHIIRSIRRVRQMLAKEEVAEEEKMFPQTDDIPQNGEKVGDMEKPLSENNDNPNNYIDRIH</sequence>
<name>A0A1F6V687_9BACT</name>
<comment type="caution">
    <text evidence="3">The sequence shown here is derived from an EMBL/GenBank/DDBJ whole genome shotgun (WGS) entry which is preliminary data.</text>
</comment>
<feature type="transmembrane region" description="Helical" evidence="2">
    <location>
        <begin position="376"/>
        <end position="398"/>
    </location>
</feature>
<dbReference type="Proteomes" id="UP000177370">
    <property type="component" value="Unassembled WGS sequence"/>
</dbReference>
<proteinExistence type="predicted"/>
<dbReference type="EMBL" id="MFTP01000022">
    <property type="protein sequence ID" value="OGI65158.1"/>
    <property type="molecule type" value="Genomic_DNA"/>
</dbReference>
<dbReference type="InterPro" id="IPR008965">
    <property type="entry name" value="CBM2/CBM3_carb-bd_dom_sf"/>
</dbReference>
<dbReference type="Gene3D" id="2.60.40.680">
    <property type="match status" value="1"/>
</dbReference>
<evidence type="ECO:0008006" key="5">
    <source>
        <dbReference type="Google" id="ProtNLM"/>
    </source>
</evidence>
<keyword evidence="2" id="KW-0812">Transmembrane</keyword>
<keyword evidence="2" id="KW-1133">Transmembrane helix</keyword>
<evidence type="ECO:0000313" key="3">
    <source>
        <dbReference type="EMBL" id="OGI65158.1"/>
    </source>
</evidence>
<dbReference type="AlphaFoldDB" id="A0A1F6V687"/>
<accession>A0A1F6V687</accession>
<gene>
    <name evidence="3" type="ORF">A2647_04375</name>
</gene>
<dbReference type="GO" id="GO:0030246">
    <property type="term" value="F:carbohydrate binding"/>
    <property type="evidence" value="ECO:0007669"/>
    <property type="project" value="InterPro"/>
</dbReference>